<evidence type="ECO:0000313" key="7">
    <source>
        <dbReference type="EMBL" id="TDR94661.1"/>
    </source>
</evidence>
<dbReference type="InterPro" id="IPR036866">
    <property type="entry name" value="RibonucZ/Hydroxyglut_hydro"/>
</dbReference>
<evidence type="ECO:0000256" key="1">
    <source>
        <dbReference type="ARBA" id="ARBA00007749"/>
    </source>
</evidence>
<feature type="signal peptide" evidence="5">
    <location>
        <begin position="1"/>
        <end position="25"/>
    </location>
</feature>
<dbReference type="AlphaFoldDB" id="A0A4R7C8G4"/>
<keyword evidence="2" id="KW-0479">Metal-binding</keyword>
<dbReference type="PANTHER" id="PTHR42978:SF6">
    <property type="entry name" value="QUORUM-QUENCHING LACTONASE YTNP-RELATED"/>
    <property type="match status" value="1"/>
</dbReference>
<evidence type="ECO:0000259" key="6">
    <source>
        <dbReference type="SMART" id="SM00849"/>
    </source>
</evidence>
<comment type="caution">
    <text evidence="7">The sequence shown here is derived from an EMBL/GenBank/DDBJ whole genome shotgun (WGS) entry which is preliminary data.</text>
</comment>
<dbReference type="GO" id="GO:0016787">
    <property type="term" value="F:hydrolase activity"/>
    <property type="evidence" value="ECO:0007669"/>
    <property type="project" value="UniProtKB-KW"/>
</dbReference>
<dbReference type="OrthoDB" id="9773738at2"/>
<evidence type="ECO:0000256" key="4">
    <source>
        <dbReference type="ARBA" id="ARBA00022833"/>
    </source>
</evidence>
<dbReference type="InterPro" id="IPR051013">
    <property type="entry name" value="MBL_superfamily_lactonases"/>
</dbReference>
<keyword evidence="5" id="KW-0732">Signal</keyword>
<dbReference type="CDD" id="cd07720">
    <property type="entry name" value="OPHC2-like_MBL-fold"/>
    <property type="match status" value="1"/>
</dbReference>
<dbReference type="RefSeq" id="WP_133769530.1">
    <property type="nucleotide sequence ID" value="NZ_SNZR01000011.1"/>
</dbReference>
<keyword evidence="8" id="KW-1185">Reference proteome</keyword>
<evidence type="ECO:0000256" key="5">
    <source>
        <dbReference type="SAM" id="SignalP"/>
    </source>
</evidence>
<evidence type="ECO:0000256" key="2">
    <source>
        <dbReference type="ARBA" id="ARBA00022723"/>
    </source>
</evidence>
<accession>A0A4R7C8G4</accession>
<dbReference type="SMART" id="SM00849">
    <property type="entry name" value="Lactamase_B"/>
    <property type="match status" value="1"/>
</dbReference>
<name>A0A4R7C8G4_9HYPH</name>
<dbReference type="GO" id="GO:0046872">
    <property type="term" value="F:metal ion binding"/>
    <property type="evidence" value="ECO:0007669"/>
    <property type="project" value="UniProtKB-KW"/>
</dbReference>
<dbReference type="PROSITE" id="PS51318">
    <property type="entry name" value="TAT"/>
    <property type="match status" value="1"/>
</dbReference>
<proteinExistence type="inferred from homology"/>
<sequence length="328" mass="35340">MTTITLNRRRIMLSAAMGAAGLVSGGSIGTAHGQASQTPIRNAGHYRFRVGEIGATVLSDGVIGGPPRIYASDAPEQELQEVLRRAFLPVDRMTLNLNALLIETGGRRILLDPGAGQTMGPDGGRIFARLSEIGLGPRDIDAVVVSHTHPDHVGNLRAADGTPAFPRATVFAPKADWDFFVGGEPDLSYMPVPEDFRRRFGAAIKRSLEPVAKSVELYEPGTEIVPGLTTIAAAGHTPGMVSFLVHSGRDQLLLTADLAYHPVVNIDRPWRPGPDRDKDAALSARRRIFDRAAADRIPVLGFHYPFPGLGHLLRTDTGYAWVPAGWQV</sequence>
<gene>
    <name evidence="7" type="ORF">EV668_1949</name>
</gene>
<dbReference type="Proteomes" id="UP000295122">
    <property type="component" value="Unassembled WGS sequence"/>
</dbReference>
<evidence type="ECO:0000256" key="3">
    <source>
        <dbReference type="ARBA" id="ARBA00022801"/>
    </source>
</evidence>
<evidence type="ECO:0000313" key="8">
    <source>
        <dbReference type="Proteomes" id="UP000295122"/>
    </source>
</evidence>
<organism evidence="7 8">
    <name type="scientific">Enterovirga rhinocerotis</name>
    <dbReference type="NCBI Taxonomy" id="1339210"/>
    <lineage>
        <taxon>Bacteria</taxon>
        <taxon>Pseudomonadati</taxon>
        <taxon>Pseudomonadota</taxon>
        <taxon>Alphaproteobacteria</taxon>
        <taxon>Hyphomicrobiales</taxon>
        <taxon>Methylobacteriaceae</taxon>
        <taxon>Enterovirga</taxon>
    </lineage>
</organism>
<dbReference type="InterPro" id="IPR006311">
    <property type="entry name" value="TAT_signal"/>
</dbReference>
<keyword evidence="4" id="KW-0862">Zinc</keyword>
<comment type="similarity">
    <text evidence="1">Belongs to the metallo-beta-lactamase superfamily.</text>
</comment>
<dbReference type="PANTHER" id="PTHR42978">
    <property type="entry name" value="QUORUM-QUENCHING LACTONASE YTNP-RELATED-RELATED"/>
    <property type="match status" value="1"/>
</dbReference>
<dbReference type="Pfam" id="PF00753">
    <property type="entry name" value="Lactamase_B"/>
    <property type="match status" value="1"/>
</dbReference>
<protein>
    <submittedName>
        <fullName evidence="7">Glyoxylase-like metal-dependent hydrolase (Beta-lactamase superfamily II)</fullName>
    </submittedName>
</protein>
<feature type="domain" description="Metallo-beta-lactamase" evidence="6">
    <location>
        <begin position="96"/>
        <end position="303"/>
    </location>
</feature>
<feature type="chain" id="PRO_5020727309" evidence="5">
    <location>
        <begin position="26"/>
        <end position="328"/>
    </location>
</feature>
<reference evidence="7 8" key="1">
    <citation type="submission" date="2019-03" db="EMBL/GenBank/DDBJ databases">
        <title>Genomic Encyclopedia of Type Strains, Phase IV (KMG-IV): sequencing the most valuable type-strain genomes for metagenomic binning, comparative biology and taxonomic classification.</title>
        <authorList>
            <person name="Goeker M."/>
        </authorList>
    </citation>
    <scope>NUCLEOTIDE SEQUENCE [LARGE SCALE GENOMIC DNA]</scope>
    <source>
        <strain evidence="7 8">DSM 25903</strain>
    </source>
</reference>
<dbReference type="InterPro" id="IPR001279">
    <property type="entry name" value="Metallo-B-lactamas"/>
</dbReference>
<dbReference type="EMBL" id="SNZR01000011">
    <property type="protein sequence ID" value="TDR94661.1"/>
    <property type="molecule type" value="Genomic_DNA"/>
</dbReference>
<dbReference type="Gene3D" id="3.60.15.10">
    <property type="entry name" value="Ribonuclease Z/Hydroxyacylglutathione hydrolase-like"/>
    <property type="match status" value="1"/>
</dbReference>
<keyword evidence="3 7" id="KW-0378">Hydrolase</keyword>
<dbReference type="SUPFAM" id="SSF56281">
    <property type="entry name" value="Metallo-hydrolase/oxidoreductase"/>
    <property type="match status" value="1"/>
</dbReference>